<evidence type="ECO:0000313" key="6">
    <source>
        <dbReference type="EMBL" id="MBV4355719.1"/>
    </source>
</evidence>
<keyword evidence="3" id="KW-0804">Transcription</keyword>
<evidence type="ECO:0000313" key="7">
    <source>
        <dbReference type="Proteomes" id="UP000812270"/>
    </source>
</evidence>
<dbReference type="CDD" id="cd06171">
    <property type="entry name" value="Sigma70_r4"/>
    <property type="match status" value="1"/>
</dbReference>
<dbReference type="GO" id="GO:0003677">
    <property type="term" value="F:DNA binding"/>
    <property type="evidence" value="ECO:0007669"/>
    <property type="project" value="InterPro"/>
</dbReference>
<dbReference type="InterPro" id="IPR039425">
    <property type="entry name" value="RNA_pol_sigma-70-like"/>
</dbReference>
<name>A0A9E2S761_9BACT</name>
<dbReference type="Pfam" id="PF08281">
    <property type="entry name" value="Sigma70_r4_2"/>
    <property type="match status" value="1"/>
</dbReference>
<sequence length="198" mass="22813">MNENGTYREKELLLQISEGEESAFRQIFQHYGDQVHANIYTIVKSHAIAKDLVQDTFLRVWLYRDKLPEIENFRQWLMRIGYNRAFTYLRDKATQDKGLNVYIDKYADANSDNPAESALLVDALRRAIGNIVVQMPPQQRRIYTLSREQGLKIPEIADQLGISPNTVKNTLVKALHTLRDGMEKAGFSLVIISILNIF</sequence>
<evidence type="ECO:0000256" key="2">
    <source>
        <dbReference type="ARBA" id="ARBA00023082"/>
    </source>
</evidence>
<comment type="caution">
    <text evidence="6">The sequence shown here is derived from an EMBL/GenBank/DDBJ whole genome shotgun (WGS) entry which is preliminary data.</text>
</comment>
<keyword evidence="2" id="KW-0731">Sigma factor</keyword>
<feature type="domain" description="RNA polymerase sigma-70 region 2" evidence="4">
    <location>
        <begin position="27"/>
        <end position="93"/>
    </location>
</feature>
<dbReference type="GO" id="GO:0006352">
    <property type="term" value="P:DNA-templated transcription initiation"/>
    <property type="evidence" value="ECO:0007669"/>
    <property type="project" value="InterPro"/>
</dbReference>
<feature type="domain" description="RNA polymerase sigma factor 70 region 4 type 2" evidence="5">
    <location>
        <begin position="126"/>
        <end position="175"/>
    </location>
</feature>
<dbReference type="InterPro" id="IPR007627">
    <property type="entry name" value="RNA_pol_sigma70_r2"/>
</dbReference>
<keyword evidence="1" id="KW-0805">Transcription regulation</keyword>
<dbReference type="InterPro" id="IPR014284">
    <property type="entry name" value="RNA_pol_sigma-70_dom"/>
</dbReference>
<accession>A0A9E2S761</accession>
<organism evidence="6 7">
    <name type="scientific">Pinibacter aurantiacus</name>
    <dbReference type="NCBI Taxonomy" id="2851599"/>
    <lineage>
        <taxon>Bacteria</taxon>
        <taxon>Pseudomonadati</taxon>
        <taxon>Bacteroidota</taxon>
        <taxon>Chitinophagia</taxon>
        <taxon>Chitinophagales</taxon>
        <taxon>Chitinophagaceae</taxon>
        <taxon>Pinibacter</taxon>
    </lineage>
</organism>
<dbReference type="AlphaFoldDB" id="A0A9E2S761"/>
<dbReference type="EMBL" id="JAHSPG010000001">
    <property type="protein sequence ID" value="MBV4355719.1"/>
    <property type="molecule type" value="Genomic_DNA"/>
</dbReference>
<dbReference type="InterPro" id="IPR014327">
    <property type="entry name" value="RNA_pol_sigma70_bacteroid"/>
</dbReference>
<dbReference type="InterPro" id="IPR013249">
    <property type="entry name" value="RNA_pol_sigma70_r4_t2"/>
</dbReference>
<dbReference type="PANTHER" id="PTHR43133:SF46">
    <property type="entry name" value="RNA POLYMERASE SIGMA-70 FACTOR ECF SUBFAMILY"/>
    <property type="match status" value="1"/>
</dbReference>
<dbReference type="RefSeq" id="WP_217789265.1">
    <property type="nucleotide sequence ID" value="NZ_JAHSPG010000001.1"/>
</dbReference>
<protein>
    <submittedName>
        <fullName evidence="6">RNA polymerase sigma-70 factor</fullName>
    </submittedName>
</protein>
<evidence type="ECO:0000259" key="4">
    <source>
        <dbReference type="Pfam" id="PF04542"/>
    </source>
</evidence>
<keyword evidence="7" id="KW-1185">Reference proteome</keyword>
<dbReference type="NCBIfam" id="TIGR02985">
    <property type="entry name" value="Sig70_bacteroi1"/>
    <property type="match status" value="1"/>
</dbReference>
<dbReference type="Proteomes" id="UP000812270">
    <property type="component" value="Unassembled WGS sequence"/>
</dbReference>
<dbReference type="NCBIfam" id="TIGR02937">
    <property type="entry name" value="sigma70-ECF"/>
    <property type="match status" value="1"/>
</dbReference>
<evidence type="ECO:0000256" key="1">
    <source>
        <dbReference type="ARBA" id="ARBA00023015"/>
    </source>
</evidence>
<evidence type="ECO:0000256" key="3">
    <source>
        <dbReference type="ARBA" id="ARBA00023163"/>
    </source>
</evidence>
<dbReference type="GO" id="GO:0016987">
    <property type="term" value="F:sigma factor activity"/>
    <property type="evidence" value="ECO:0007669"/>
    <property type="project" value="UniProtKB-KW"/>
</dbReference>
<evidence type="ECO:0000259" key="5">
    <source>
        <dbReference type="Pfam" id="PF08281"/>
    </source>
</evidence>
<dbReference type="PANTHER" id="PTHR43133">
    <property type="entry name" value="RNA POLYMERASE ECF-TYPE SIGMA FACTO"/>
    <property type="match status" value="1"/>
</dbReference>
<proteinExistence type="predicted"/>
<gene>
    <name evidence="6" type="ORF">KTO63_01075</name>
</gene>
<reference evidence="6" key="1">
    <citation type="submission" date="2021-06" db="EMBL/GenBank/DDBJ databases">
        <authorList>
            <person name="Huq M.A."/>
        </authorList>
    </citation>
    <scope>NUCLEOTIDE SEQUENCE</scope>
    <source>
        <strain evidence="6">MAH-26</strain>
    </source>
</reference>
<dbReference type="Pfam" id="PF04542">
    <property type="entry name" value="Sigma70_r2"/>
    <property type="match status" value="1"/>
</dbReference>